<dbReference type="PRINTS" id="PR00722">
    <property type="entry name" value="CHYMOTRYPSIN"/>
</dbReference>
<comment type="subcellular location">
    <subcellularLocation>
        <location evidence="1">Secreted</location>
        <location evidence="1">Extracellular space</location>
    </subcellularLocation>
</comment>
<gene>
    <name evidence="13" type="ORF">AWZ03_011219</name>
</gene>
<evidence type="ECO:0000256" key="5">
    <source>
        <dbReference type="ARBA" id="ARBA00022801"/>
    </source>
</evidence>
<dbReference type="FunFam" id="2.40.10.10:FF:000034">
    <property type="entry name" value="Eupolytin"/>
    <property type="match status" value="1"/>
</dbReference>
<dbReference type="PROSITE" id="PS50240">
    <property type="entry name" value="TRYPSIN_DOM"/>
    <property type="match status" value="1"/>
</dbReference>
<keyword evidence="6" id="KW-0720">Serine protease</keyword>
<name>A0A484B3H6_DRONA</name>
<dbReference type="PANTHER" id="PTHR24276:SF91">
    <property type="entry name" value="AT26814P-RELATED"/>
    <property type="match status" value="1"/>
</dbReference>
<evidence type="ECO:0000256" key="4">
    <source>
        <dbReference type="ARBA" id="ARBA00022729"/>
    </source>
</evidence>
<dbReference type="STRING" id="7232.A0A484B3H6"/>
<accession>A0A484B3H6</accession>
<keyword evidence="7" id="KW-0865">Zymogen</keyword>
<feature type="chain" id="PRO_5019724225" description="trypsin" evidence="11">
    <location>
        <begin position="18"/>
        <end position="254"/>
    </location>
</feature>
<keyword evidence="3" id="KW-0645">Protease</keyword>
<dbReference type="EC" id="3.4.21.4" evidence="10"/>
<feature type="domain" description="Peptidase S1" evidence="12">
    <location>
        <begin position="27"/>
        <end position="253"/>
    </location>
</feature>
<comment type="catalytic activity">
    <reaction evidence="9">
        <text>Preferential cleavage: Arg-|-Xaa, Lys-|-Xaa.</text>
        <dbReference type="EC" id="3.4.21.4"/>
    </reaction>
</comment>
<dbReference type="AlphaFoldDB" id="A0A484B3H6"/>
<dbReference type="PANTHER" id="PTHR24276">
    <property type="entry name" value="POLYSERASE-RELATED"/>
    <property type="match status" value="1"/>
</dbReference>
<evidence type="ECO:0000256" key="9">
    <source>
        <dbReference type="ARBA" id="ARBA00036320"/>
    </source>
</evidence>
<protein>
    <recommendedName>
        <fullName evidence="10">trypsin</fullName>
        <ecNumber evidence="10">3.4.21.4</ecNumber>
    </recommendedName>
</protein>
<dbReference type="KEGG" id="dnv:108656683"/>
<comment type="caution">
    <text evidence="13">The sequence shown here is derived from an EMBL/GenBank/DDBJ whole genome shotgun (WGS) entry which is preliminary data.</text>
</comment>
<reference evidence="13 14" key="1">
    <citation type="journal article" date="2019" name="J. Hered.">
        <title>An Improved Genome Assembly for Drosophila navojoa, the Basal Species in the mojavensis Cluster.</title>
        <authorList>
            <person name="Vanderlinde T."/>
            <person name="Dupim E.G."/>
            <person name="Nazario-Yepiz N.O."/>
            <person name="Carvalho A.B."/>
        </authorList>
    </citation>
    <scope>NUCLEOTIDE SEQUENCE [LARGE SCALE GENOMIC DNA]</scope>
    <source>
        <strain evidence="13">Navoj_Jal97</strain>
        <tissue evidence="13">Whole organism</tissue>
    </source>
</reference>
<keyword evidence="8" id="KW-1015">Disulfide bond</keyword>
<evidence type="ECO:0000313" key="14">
    <source>
        <dbReference type="Proteomes" id="UP000295192"/>
    </source>
</evidence>
<dbReference type="PROSITE" id="PS00134">
    <property type="entry name" value="TRYPSIN_HIS"/>
    <property type="match status" value="1"/>
</dbReference>
<evidence type="ECO:0000256" key="1">
    <source>
        <dbReference type="ARBA" id="ARBA00004239"/>
    </source>
</evidence>
<dbReference type="InterPro" id="IPR009003">
    <property type="entry name" value="Peptidase_S1_PA"/>
</dbReference>
<dbReference type="InterPro" id="IPR050430">
    <property type="entry name" value="Peptidase_S1"/>
</dbReference>
<dbReference type="InterPro" id="IPR001314">
    <property type="entry name" value="Peptidase_S1A"/>
</dbReference>
<sequence>MWRALIFACSALAVISAAPQWAPTGRVVGGEDASAAQFPHQISLRYQGSHICGGSIIARDYILTAAHCVTQQLANGTLIPTPASAISIRAGSLDRFAGGMIRNVAHVRVHEEYSSFWNDVALLKLESPLIYSSQIRAIPLASAETPAGSHVIISGWGRLWHEGDVPRQLQFNTLSAISKLQCATSIAVYKDNMLCLAHEKDNGACNGDSGGPAIFNGELVGVAGFVVNGCGSSLPDGYAKVFYHRDWIIKHANL</sequence>
<evidence type="ECO:0000256" key="3">
    <source>
        <dbReference type="ARBA" id="ARBA00022670"/>
    </source>
</evidence>
<dbReference type="GO" id="GO:0005576">
    <property type="term" value="C:extracellular region"/>
    <property type="evidence" value="ECO:0007669"/>
    <property type="project" value="UniProtKB-SubCell"/>
</dbReference>
<dbReference type="Pfam" id="PF00089">
    <property type="entry name" value="Trypsin"/>
    <property type="match status" value="1"/>
</dbReference>
<dbReference type="InterPro" id="IPR018114">
    <property type="entry name" value="TRYPSIN_HIS"/>
</dbReference>
<evidence type="ECO:0000256" key="2">
    <source>
        <dbReference type="ARBA" id="ARBA00007664"/>
    </source>
</evidence>
<dbReference type="GO" id="GO:0006508">
    <property type="term" value="P:proteolysis"/>
    <property type="evidence" value="ECO:0007669"/>
    <property type="project" value="UniProtKB-KW"/>
</dbReference>
<evidence type="ECO:0000256" key="8">
    <source>
        <dbReference type="ARBA" id="ARBA00023157"/>
    </source>
</evidence>
<feature type="signal peptide" evidence="11">
    <location>
        <begin position="1"/>
        <end position="17"/>
    </location>
</feature>
<keyword evidence="5" id="KW-0378">Hydrolase</keyword>
<keyword evidence="4 11" id="KW-0732">Signal</keyword>
<dbReference type="OrthoDB" id="60866at2759"/>
<dbReference type="SMART" id="SM00020">
    <property type="entry name" value="Tryp_SPc"/>
    <property type="match status" value="1"/>
</dbReference>
<evidence type="ECO:0000256" key="7">
    <source>
        <dbReference type="ARBA" id="ARBA00023145"/>
    </source>
</evidence>
<proteinExistence type="inferred from homology"/>
<evidence type="ECO:0000256" key="11">
    <source>
        <dbReference type="SAM" id="SignalP"/>
    </source>
</evidence>
<dbReference type="Proteomes" id="UP000295192">
    <property type="component" value="Unassembled WGS sequence"/>
</dbReference>
<dbReference type="InterPro" id="IPR001254">
    <property type="entry name" value="Trypsin_dom"/>
</dbReference>
<evidence type="ECO:0000313" key="13">
    <source>
        <dbReference type="EMBL" id="TDG42365.1"/>
    </source>
</evidence>
<evidence type="ECO:0000256" key="6">
    <source>
        <dbReference type="ARBA" id="ARBA00022825"/>
    </source>
</evidence>
<dbReference type="CDD" id="cd00190">
    <property type="entry name" value="Tryp_SPc"/>
    <property type="match status" value="1"/>
</dbReference>
<dbReference type="OMA" id="AKVFYHR"/>
<dbReference type="EMBL" id="LSRL02000242">
    <property type="protein sequence ID" value="TDG42365.1"/>
    <property type="molecule type" value="Genomic_DNA"/>
</dbReference>
<dbReference type="GO" id="GO:0004252">
    <property type="term" value="F:serine-type endopeptidase activity"/>
    <property type="evidence" value="ECO:0007669"/>
    <property type="project" value="UniProtKB-EC"/>
</dbReference>
<keyword evidence="14" id="KW-1185">Reference proteome</keyword>
<evidence type="ECO:0000259" key="12">
    <source>
        <dbReference type="PROSITE" id="PS50240"/>
    </source>
</evidence>
<evidence type="ECO:0000256" key="10">
    <source>
        <dbReference type="ARBA" id="ARBA00038868"/>
    </source>
</evidence>
<organism evidence="13 14">
    <name type="scientific">Drosophila navojoa</name>
    <name type="common">Fruit fly</name>
    <dbReference type="NCBI Taxonomy" id="7232"/>
    <lineage>
        <taxon>Eukaryota</taxon>
        <taxon>Metazoa</taxon>
        <taxon>Ecdysozoa</taxon>
        <taxon>Arthropoda</taxon>
        <taxon>Hexapoda</taxon>
        <taxon>Insecta</taxon>
        <taxon>Pterygota</taxon>
        <taxon>Neoptera</taxon>
        <taxon>Endopterygota</taxon>
        <taxon>Diptera</taxon>
        <taxon>Brachycera</taxon>
        <taxon>Muscomorpha</taxon>
        <taxon>Ephydroidea</taxon>
        <taxon>Drosophilidae</taxon>
        <taxon>Drosophila</taxon>
    </lineage>
</organism>
<dbReference type="SUPFAM" id="SSF50494">
    <property type="entry name" value="Trypsin-like serine proteases"/>
    <property type="match status" value="1"/>
</dbReference>
<comment type="similarity">
    <text evidence="2">Belongs to the peptidase S1 family.</text>
</comment>
<dbReference type="Gene3D" id="2.40.10.10">
    <property type="entry name" value="Trypsin-like serine proteases"/>
    <property type="match status" value="1"/>
</dbReference>
<dbReference type="InterPro" id="IPR043504">
    <property type="entry name" value="Peptidase_S1_PA_chymotrypsin"/>
</dbReference>